<dbReference type="RefSeq" id="WP_152021884.1">
    <property type="nucleotide sequence ID" value="NZ_AP019860.1"/>
</dbReference>
<dbReference type="EMBL" id="AP019860">
    <property type="protein sequence ID" value="BBM88266.1"/>
    <property type="molecule type" value="Genomic_DNA"/>
</dbReference>
<keyword evidence="5" id="KW-1185">Reference proteome</keyword>
<keyword evidence="2" id="KW-1133">Transmembrane helix</keyword>
<dbReference type="PROSITE" id="PS50234">
    <property type="entry name" value="VWFA"/>
    <property type="match status" value="1"/>
</dbReference>
<dbReference type="SUPFAM" id="SSF53300">
    <property type="entry name" value="vWA-like"/>
    <property type="match status" value="1"/>
</dbReference>
<feature type="region of interest" description="Disordered" evidence="1">
    <location>
        <begin position="60"/>
        <end position="80"/>
    </location>
</feature>
<protein>
    <submittedName>
        <fullName evidence="4">Marine proteobacterial sortase target protein</fullName>
    </submittedName>
</protein>
<organism evidence="4 5">
    <name type="scientific">Uabimicrobium amorphum</name>
    <dbReference type="NCBI Taxonomy" id="2596890"/>
    <lineage>
        <taxon>Bacteria</taxon>
        <taxon>Pseudomonadati</taxon>
        <taxon>Planctomycetota</taxon>
        <taxon>Candidatus Uabimicrobiia</taxon>
        <taxon>Candidatus Uabimicrobiales</taxon>
        <taxon>Candidatus Uabimicrobiaceae</taxon>
        <taxon>Candidatus Uabimicrobium</taxon>
    </lineage>
</organism>
<dbReference type="Proteomes" id="UP000326354">
    <property type="component" value="Chromosome"/>
</dbReference>
<proteinExistence type="predicted"/>
<dbReference type="AlphaFoldDB" id="A0A5S9F6V0"/>
<sequence>MNEQNNSVKKKFWDEKSLRCMGISTAAHVLFLIVIYIAMMPASGSEGDDMIDVSFESVATEDNDNNQDSSESSSEEYQPDLSENIENIENDLEDVVDDSYDESEYIKQQYDKLRNQDNKANQDKKNIGNNLVKRSKYGPLTPRMFYGVRIFARNVIFVLDISGSMNIYEAVLQLRNAYHSLKEGESFNIILYSDNAVRWQSEIQTATQENKELADQWLSARRRRGGTNMYDGLRQAFEIARGGKDTIFFLTDGHPTAGKVTNPQQLLKTVALWNSDKQVTIHTIGLGAHQDEGFLESLAGQNDGVYYKR</sequence>
<evidence type="ECO:0000259" key="3">
    <source>
        <dbReference type="PROSITE" id="PS50234"/>
    </source>
</evidence>
<keyword evidence="2" id="KW-0812">Transmembrane</keyword>
<gene>
    <name evidence="4" type="ORF">UABAM_06687</name>
</gene>
<dbReference type="SMART" id="SM00327">
    <property type="entry name" value="VWA"/>
    <property type="match status" value="1"/>
</dbReference>
<dbReference type="PANTHER" id="PTHR10338">
    <property type="entry name" value="INTER-ALPHA-TRYPSIN INHIBITOR HEAVY CHAIN FAMILY MEMBER"/>
    <property type="match status" value="1"/>
</dbReference>
<evidence type="ECO:0000256" key="2">
    <source>
        <dbReference type="SAM" id="Phobius"/>
    </source>
</evidence>
<dbReference type="PANTHER" id="PTHR10338:SF108">
    <property type="entry name" value="INTER-ALPHA-TRYPSIN INHIBITOR HEAVY CHAIN H4-LIKE PROTEIN"/>
    <property type="match status" value="1"/>
</dbReference>
<dbReference type="OrthoDB" id="288124at2"/>
<feature type="domain" description="VWFA" evidence="3">
    <location>
        <begin position="154"/>
        <end position="309"/>
    </location>
</feature>
<accession>A0A5S9F6V0</accession>
<name>A0A5S9F6V0_UABAM</name>
<dbReference type="InterPro" id="IPR002035">
    <property type="entry name" value="VWF_A"/>
</dbReference>
<dbReference type="KEGG" id="uam:UABAM_06687"/>
<feature type="transmembrane region" description="Helical" evidence="2">
    <location>
        <begin position="20"/>
        <end position="39"/>
    </location>
</feature>
<dbReference type="Pfam" id="PF13768">
    <property type="entry name" value="VWA_3"/>
    <property type="match status" value="1"/>
</dbReference>
<dbReference type="InterPro" id="IPR050934">
    <property type="entry name" value="ITIH"/>
</dbReference>
<evidence type="ECO:0000313" key="4">
    <source>
        <dbReference type="EMBL" id="BBM88266.1"/>
    </source>
</evidence>
<keyword evidence="2" id="KW-0472">Membrane</keyword>
<evidence type="ECO:0000256" key="1">
    <source>
        <dbReference type="SAM" id="MobiDB-lite"/>
    </source>
</evidence>
<evidence type="ECO:0000313" key="5">
    <source>
        <dbReference type="Proteomes" id="UP000326354"/>
    </source>
</evidence>
<dbReference type="Gene3D" id="3.40.50.410">
    <property type="entry name" value="von Willebrand factor, type A domain"/>
    <property type="match status" value="1"/>
</dbReference>
<dbReference type="InterPro" id="IPR036465">
    <property type="entry name" value="vWFA_dom_sf"/>
</dbReference>
<reference evidence="4 5" key="1">
    <citation type="submission" date="2019-08" db="EMBL/GenBank/DDBJ databases">
        <title>Complete genome sequence of Candidatus Uab amorphum.</title>
        <authorList>
            <person name="Shiratori T."/>
            <person name="Suzuki S."/>
            <person name="Kakizawa Y."/>
            <person name="Ishida K."/>
        </authorList>
    </citation>
    <scope>NUCLEOTIDE SEQUENCE [LARGE SCALE GENOMIC DNA]</scope>
    <source>
        <strain evidence="4 5">SRT547</strain>
    </source>
</reference>